<evidence type="ECO:0000313" key="2">
    <source>
        <dbReference type="EMBL" id="KAK5803305.1"/>
    </source>
</evidence>
<proteinExistence type="predicted"/>
<feature type="compositionally biased region" description="Basic and acidic residues" evidence="1">
    <location>
        <begin position="14"/>
        <end position="28"/>
    </location>
</feature>
<protein>
    <recommendedName>
        <fullName evidence="4">DUF4283 domain-containing protein</fullName>
    </recommendedName>
</protein>
<keyword evidence="3" id="KW-1185">Reference proteome</keyword>
<dbReference type="Proteomes" id="UP001358586">
    <property type="component" value="Chromosome 9"/>
</dbReference>
<feature type="compositionally biased region" description="Polar residues" evidence="1">
    <location>
        <begin position="1"/>
        <end position="11"/>
    </location>
</feature>
<evidence type="ECO:0000256" key="1">
    <source>
        <dbReference type="SAM" id="MobiDB-lite"/>
    </source>
</evidence>
<reference evidence="2 3" key="1">
    <citation type="submission" date="2023-03" db="EMBL/GenBank/DDBJ databases">
        <title>WGS of Gossypium arboreum.</title>
        <authorList>
            <person name="Yu D."/>
        </authorList>
    </citation>
    <scope>NUCLEOTIDE SEQUENCE [LARGE SCALE GENOMIC DNA]</scope>
    <source>
        <tissue evidence="2">Leaf</tissue>
    </source>
</reference>
<feature type="region of interest" description="Disordered" evidence="1">
    <location>
        <begin position="362"/>
        <end position="401"/>
    </location>
</feature>
<organism evidence="2 3">
    <name type="scientific">Gossypium arboreum</name>
    <name type="common">Tree cotton</name>
    <name type="synonym">Gossypium nanking</name>
    <dbReference type="NCBI Taxonomy" id="29729"/>
    <lineage>
        <taxon>Eukaryota</taxon>
        <taxon>Viridiplantae</taxon>
        <taxon>Streptophyta</taxon>
        <taxon>Embryophyta</taxon>
        <taxon>Tracheophyta</taxon>
        <taxon>Spermatophyta</taxon>
        <taxon>Magnoliopsida</taxon>
        <taxon>eudicotyledons</taxon>
        <taxon>Gunneridae</taxon>
        <taxon>Pentapetalae</taxon>
        <taxon>rosids</taxon>
        <taxon>malvids</taxon>
        <taxon>Malvales</taxon>
        <taxon>Malvaceae</taxon>
        <taxon>Malvoideae</taxon>
        <taxon>Gossypium</taxon>
    </lineage>
</organism>
<name>A0ABR0NPM9_GOSAR</name>
<feature type="compositionally biased region" description="Polar residues" evidence="1">
    <location>
        <begin position="374"/>
        <end position="385"/>
    </location>
</feature>
<accession>A0ABR0NPM9</accession>
<gene>
    <name evidence="2" type="ORF">PVK06_030950</name>
</gene>
<sequence length="428" mass="47261">MLSNSQFSSNDGDGDPHPESDRNTKKVRFKDNLVEEDTIMDRDPNPKLTLLWKDKLLGGLTVDSALDCSAPTEGSNNHLRLLEGDVNTTIIDGVPAITFSNRIKDILFKEIELMVAEDYNRVSSQGPWIVYGQYLTIQLLTKHFSPSQYYPGIVMAWIRFLNLPGYLYKRKIIGVIGVSSGRLLLMDPSNVSSTRPFRPFVSPVGFNDFQKQGEGSRVWAIDVGGKEIFTAGEEGFLGEGESENRKLTAKLRGFKPRVSKYVVRGSFDKAGYGANEGLGSPSGSIMKEGLGSERLERMSRMPKYALDKSLGKRPMGLDGLLQNNRDSLDKLPVSHFSYSVSVGSKHACTQNDSHFDFAKAQGSILNDPKDKRSGGSQSNRKTSFALQGRGNRFKPSRNTRIPQILCRNSNAKLNGVGSHLEGNNGLES</sequence>
<evidence type="ECO:0008006" key="4">
    <source>
        <dbReference type="Google" id="ProtNLM"/>
    </source>
</evidence>
<dbReference type="InterPro" id="IPR040256">
    <property type="entry name" value="At4g02000-like"/>
</dbReference>
<dbReference type="PANTHER" id="PTHR31286">
    <property type="entry name" value="GLYCINE-RICH CELL WALL STRUCTURAL PROTEIN 1.8-LIKE"/>
    <property type="match status" value="1"/>
</dbReference>
<dbReference type="EMBL" id="JARKNE010000009">
    <property type="protein sequence ID" value="KAK5803305.1"/>
    <property type="molecule type" value="Genomic_DNA"/>
</dbReference>
<evidence type="ECO:0000313" key="3">
    <source>
        <dbReference type="Proteomes" id="UP001358586"/>
    </source>
</evidence>
<comment type="caution">
    <text evidence="2">The sequence shown here is derived from an EMBL/GenBank/DDBJ whole genome shotgun (WGS) entry which is preliminary data.</text>
</comment>
<dbReference type="PANTHER" id="PTHR31286:SF173">
    <property type="entry name" value="DUF4283 DOMAIN-CONTAINING PROTEIN"/>
    <property type="match status" value="1"/>
</dbReference>
<feature type="region of interest" description="Disordered" evidence="1">
    <location>
        <begin position="1"/>
        <end position="28"/>
    </location>
</feature>